<comment type="function">
    <text evidence="13">Cleaves C-terminal amino acids linked to proline in peptides such as angiotensin II, III and des-Arg9-bradykinin. This cleavage occurs at acidic pH, but enzymatic activity is retained with some substrates at neutral pH.</text>
</comment>
<dbReference type="InterPro" id="IPR029058">
    <property type="entry name" value="AB_hydrolase_fold"/>
</dbReference>
<reference evidence="19" key="1">
    <citation type="journal article" date="2020" name="Cell">
        <title>Large-Scale Comparative Analyses of Tick Genomes Elucidate Their Genetic Diversity and Vector Capacities.</title>
        <authorList>
            <consortium name="Tick Genome and Microbiome Consortium (TIGMIC)"/>
            <person name="Jia N."/>
            <person name="Wang J."/>
            <person name="Shi W."/>
            <person name="Du L."/>
            <person name="Sun Y."/>
            <person name="Zhan W."/>
            <person name="Jiang J.F."/>
            <person name="Wang Q."/>
            <person name="Zhang B."/>
            <person name="Ji P."/>
            <person name="Bell-Sakyi L."/>
            <person name="Cui X.M."/>
            <person name="Yuan T.T."/>
            <person name="Jiang B.G."/>
            <person name="Yang W.F."/>
            <person name="Lam T.T."/>
            <person name="Chang Q.C."/>
            <person name="Ding S.J."/>
            <person name="Wang X.J."/>
            <person name="Zhu J.G."/>
            <person name="Ruan X.D."/>
            <person name="Zhao L."/>
            <person name="Wei J.T."/>
            <person name="Ye R.Z."/>
            <person name="Que T.C."/>
            <person name="Du C.H."/>
            <person name="Zhou Y.H."/>
            <person name="Cheng J.X."/>
            <person name="Dai P.F."/>
            <person name="Guo W.B."/>
            <person name="Han X.H."/>
            <person name="Huang E.J."/>
            <person name="Li L.F."/>
            <person name="Wei W."/>
            <person name="Gao Y.C."/>
            <person name="Liu J.Z."/>
            <person name="Shao H.Z."/>
            <person name="Wang X."/>
            <person name="Wang C.C."/>
            <person name="Yang T.C."/>
            <person name="Huo Q.B."/>
            <person name="Li W."/>
            <person name="Chen H.Y."/>
            <person name="Chen S.E."/>
            <person name="Zhou L.G."/>
            <person name="Ni X.B."/>
            <person name="Tian J.H."/>
            <person name="Sheng Y."/>
            <person name="Liu T."/>
            <person name="Pan Y.S."/>
            <person name="Xia L.Y."/>
            <person name="Li J."/>
            <person name="Zhao F."/>
            <person name="Cao W.C."/>
        </authorList>
    </citation>
    <scope>NUCLEOTIDE SEQUENCE</scope>
    <source>
        <strain evidence="19">Rsan-2018</strain>
    </source>
</reference>
<dbReference type="PANTHER" id="PTHR11010">
    <property type="entry name" value="PROTEASE S28 PRO-X CARBOXYPEPTIDASE-RELATED"/>
    <property type="match status" value="1"/>
</dbReference>
<evidence type="ECO:0000256" key="7">
    <source>
        <dbReference type="ARBA" id="ARBA00022801"/>
    </source>
</evidence>
<dbReference type="EC" id="3.4.16.2" evidence="14"/>
<evidence type="ECO:0000256" key="4">
    <source>
        <dbReference type="ARBA" id="ARBA00022645"/>
    </source>
</evidence>
<evidence type="ECO:0000256" key="13">
    <source>
        <dbReference type="ARBA" id="ARBA00059701"/>
    </source>
</evidence>
<gene>
    <name evidence="19" type="ORF">HPB52_018844</name>
</gene>
<evidence type="ECO:0000256" key="12">
    <source>
        <dbReference type="ARBA" id="ARBA00052013"/>
    </source>
</evidence>
<keyword evidence="6 18" id="KW-0732">Signal</keyword>
<dbReference type="PANTHER" id="PTHR11010:SF120">
    <property type="entry name" value="LYSOSOMAL PRO-X CARBOXYPEPTIDASE"/>
    <property type="match status" value="1"/>
</dbReference>
<evidence type="ECO:0000256" key="11">
    <source>
        <dbReference type="ARBA" id="ARBA00023228"/>
    </source>
</evidence>
<keyword evidence="7" id="KW-0378">Hydrolase</keyword>
<evidence type="ECO:0000256" key="3">
    <source>
        <dbReference type="ARBA" id="ARBA00011738"/>
    </source>
</evidence>
<keyword evidence="20" id="KW-1185">Reference proteome</keyword>
<evidence type="ECO:0000256" key="1">
    <source>
        <dbReference type="ARBA" id="ARBA00004371"/>
    </source>
</evidence>
<dbReference type="Pfam" id="PF05577">
    <property type="entry name" value="Peptidase_S28"/>
    <property type="match status" value="1"/>
</dbReference>
<dbReference type="GO" id="GO:0004185">
    <property type="term" value="F:serine-type carboxypeptidase activity"/>
    <property type="evidence" value="ECO:0007669"/>
    <property type="project" value="UniProtKB-EC"/>
</dbReference>
<dbReference type="GO" id="GO:0005764">
    <property type="term" value="C:lysosome"/>
    <property type="evidence" value="ECO:0007669"/>
    <property type="project" value="UniProtKB-SubCell"/>
</dbReference>
<evidence type="ECO:0000313" key="20">
    <source>
        <dbReference type="Proteomes" id="UP000821837"/>
    </source>
</evidence>
<evidence type="ECO:0000256" key="15">
    <source>
        <dbReference type="ARBA" id="ARBA00073691"/>
    </source>
</evidence>
<comment type="similarity">
    <text evidence="2">Belongs to the peptidase S28 family.</text>
</comment>
<evidence type="ECO:0000256" key="9">
    <source>
        <dbReference type="ARBA" id="ARBA00023157"/>
    </source>
</evidence>
<dbReference type="Gene3D" id="1.20.120.980">
    <property type="entry name" value="Serine carboxypeptidase S28, SKS domain"/>
    <property type="match status" value="1"/>
</dbReference>
<keyword evidence="9" id="KW-1015">Disulfide bond</keyword>
<comment type="caution">
    <text evidence="19">The sequence shown here is derived from an EMBL/GenBank/DDBJ whole genome shotgun (WGS) entry which is preliminary data.</text>
</comment>
<dbReference type="EMBL" id="JABSTV010001255">
    <property type="protein sequence ID" value="KAH7936137.1"/>
    <property type="molecule type" value="Genomic_DNA"/>
</dbReference>
<dbReference type="InterPro" id="IPR008758">
    <property type="entry name" value="Peptidase_S28"/>
</dbReference>
<dbReference type="FunFam" id="1.20.120.980:FF:000002">
    <property type="entry name" value="lysosomal Pro-X carboxypeptidase"/>
    <property type="match status" value="1"/>
</dbReference>
<evidence type="ECO:0000256" key="8">
    <source>
        <dbReference type="ARBA" id="ARBA00023145"/>
    </source>
</evidence>
<dbReference type="GO" id="GO:0008239">
    <property type="term" value="F:dipeptidyl-peptidase activity"/>
    <property type="evidence" value="ECO:0007669"/>
    <property type="project" value="TreeGrafter"/>
</dbReference>
<dbReference type="Proteomes" id="UP000821837">
    <property type="component" value="Unassembled WGS sequence"/>
</dbReference>
<proteinExistence type="inferred from homology"/>
<protein>
    <recommendedName>
        <fullName evidence="15">Lysosomal Pro-X carboxypeptidase</fullName>
        <ecNumber evidence="14">3.4.16.2</ecNumber>
    </recommendedName>
    <alternativeName>
        <fullName evidence="17">Proline carboxypeptidase</fullName>
    </alternativeName>
    <alternativeName>
        <fullName evidence="16">Prolylcarboxypeptidase</fullName>
    </alternativeName>
</protein>
<comment type="subcellular location">
    <subcellularLocation>
        <location evidence="1">Lysosome</location>
    </subcellularLocation>
</comment>
<sequence length="472" mass="53015">MRRCTMQVLWRVVLFAAAVCVVSISADYAYETRFFETKVDHFGYVINDTYKMRYLFADQYWDHQGGPIFFYTGNEGSITTFANNSGLMWDWAPEFRALLIFAEHRYYGKSMPYGNDSFKSPAHLGYLTVEQALADYADLLQYIRETLPGARNSQVISFGGSYGGMLAAWFRMKYPHVTAAALAASAPILQFQDITPCGAQSAVITGSFRKDSELCVEAIRKSWGIIKNMSSTVEGAQAIGERFHLCGNYTPKNFTNLRDWLTDLYANLAMVNYPYDNSFLAPVPGHPVREACKFLNRTFDNDDALLEGIYQAISIFQNYTGQTQCNDLSKSSGTLDADGWNYQSCNEMVMPLCSDGVNDMFYKQDWDLNEVRKKCEKDFHVTPDVHKAALIYGGRNIAAASNIIFSNGDLDPWSAGGVLETISDSLIAIYMEGAAHHLDLRSPNPADPESVVKARALEKKYITKWLREATSI</sequence>
<dbReference type="AlphaFoldDB" id="A0A9D4SNR5"/>
<comment type="catalytic activity">
    <reaction evidence="12">
        <text>Cleavage of a -Pro-|-Xaa bond to release a C-terminal amino acid.</text>
        <dbReference type="EC" id="3.4.16.2"/>
    </reaction>
</comment>
<accession>A0A9D4SNR5</accession>
<dbReference type="OMA" id="QTCNQMV"/>
<evidence type="ECO:0000256" key="16">
    <source>
        <dbReference type="ARBA" id="ARBA00076475"/>
    </source>
</evidence>
<evidence type="ECO:0000256" key="14">
    <source>
        <dbReference type="ARBA" id="ARBA00066456"/>
    </source>
</evidence>
<reference evidence="19" key="2">
    <citation type="submission" date="2021-09" db="EMBL/GenBank/DDBJ databases">
        <authorList>
            <person name="Jia N."/>
            <person name="Wang J."/>
            <person name="Shi W."/>
            <person name="Du L."/>
            <person name="Sun Y."/>
            <person name="Zhan W."/>
            <person name="Jiang J."/>
            <person name="Wang Q."/>
            <person name="Zhang B."/>
            <person name="Ji P."/>
            <person name="Sakyi L.B."/>
            <person name="Cui X."/>
            <person name="Yuan T."/>
            <person name="Jiang B."/>
            <person name="Yang W."/>
            <person name="Lam T.T.-Y."/>
            <person name="Chang Q."/>
            <person name="Ding S."/>
            <person name="Wang X."/>
            <person name="Zhu J."/>
            <person name="Ruan X."/>
            <person name="Zhao L."/>
            <person name="Wei J."/>
            <person name="Que T."/>
            <person name="Du C."/>
            <person name="Cheng J."/>
            <person name="Dai P."/>
            <person name="Han X."/>
            <person name="Huang E."/>
            <person name="Gao Y."/>
            <person name="Liu J."/>
            <person name="Shao H."/>
            <person name="Ye R."/>
            <person name="Li L."/>
            <person name="Wei W."/>
            <person name="Wang X."/>
            <person name="Wang C."/>
            <person name="Huo Q."/>
            <person name="Li W."/>
            <person name="Guo W."/>
            <person name="Chen H."/>
            <person name="Chen S."/>
            <person name="Zhou L."/>
            <person name="Zhou L."/>
            <person name="Ni X."/>
            <person name="Tian J."/>
            <person name="Zhou Y."/>
            <person name="Sheng Y."/>
            <person name="Liu T."/>
            <person name="Pan Y."/>
            <person name="Xia L."/>
            <person name="Li J."/>
            <person name="Zhao F."/>
            <person name="Cao W."/>
        </authorList>
    </citation>
    <scope>NUCLEOTIDE SEQUENCE</scope>
    <source>
        <strain evidence="19">Rsan-2018</strain>
        <tissue evidence="19">Larvae</tissue>
    </source>
</reference>
<name>A0A9D4SNR5_RHISA</name>
<keyword evidence="11" id="KW-0458">Lysosome</keyword>
<dbReference type="OrthoDB" id="2130629at2759"/>
<comment type="subunit">
    <text evidence="3">Homodimer.</text>
</comment>
<dbReference type="VEuPathDB" id="VectorBase:RSAN_051080"/>
<evidence type="ECO:0000256" key="6">
    <source>
        <dbReference type="ARBA" id="ARBA00022729"/>
    </source>
</evidence>
<evidence type="ECO:0000313" key="19">
    <source>
        <dbReference type="EMBL" id="KAH7936137.1"/>
    </source>
</evidence>
<feature type="signal peptide" evidence="18">
    <location>
        <begin position="1"/>
        <end position="26"/>
    </location>
</feature>
<dbReference type="SUPFAM" id="SSF53474">
    <property type="entry name" value="alpha/beta-Hydrolases"/>
    <property type="match status" value="1"/>
</dbReference>
<organism evidence="19 20">
    <name type="scientific">Rhipicephalus sanguineus</name>
    <name type="common">Brown dog tick</name>
    <name type="synonym">Ixodes sanguineus</name>
    <dbReference type="NCBI Taxonomy" id="34632"/>
    <lineage>
        <taxon>Eukaryota</taxon>
        <taxon>Metazoa</taxon>
        <taxon>Ecdysozoa</taxon>
        <taxon>Arthropoda</taxon>
        <taxon>Chelicerata</taxon>
        <taxon>Arachnida</taxon>
        <taxon>Acari</taxon>
        <taxon>Parasitiformes</taxon>
        <taxon>Ixodida</taxon>
        <taxon>Ixodoidea</taxon>
        <taxon>Ixodidae</taxon>
        <taxon>Rhipicephalinae</taxon>
        <taxon>Rhipicephalus</taxon>
        <taxon>Rhipicephalus</taxon>
    </lineage>
</organism>
<dbReference type="InterPro" id="IPR042269">
    <property type="entry name" value="Ser_carbopepase_S28_SKS"/>
</dbReference>
<keyword evidence="5" id="KW-0645">Protease</keyword>
<evidence type="ECO:0000256" key="18">
    <source>
        <dbReference type="SAM" id="SignalP"/>
    </source>
</evidence>
<dbReference type="Gene3D" id="3.40.50.1820">
    <property type="entry name" value="alpha/beta hydrolase"/>
    <property type="match status" value="1"/>
</dbReference>
<keyword evidence="8" id="KW-0865">Zymogen</keyword>
<dbReference type="GO" id="GO:0006508">
    <property type="term" value="P:proteolysis"/>
    <property type="evidence" value="ECO:0007669"/>
    <property type="project" value="UniProtKB-KW"/>
</dbReference>
<keyword evidence="10" id="KW-0325">Glycoprotein</keyword>
<evidence type="ECO:0000256" key="10">
    <source>
        <dbReference type="ARBA" id="ARBA00023180"/>
    </source>
</evidence>
<evidence type="ECO:0000256" key="2">
    <source>
        <dbReference type="ARBA" id="ARBA00011079"/>
    </source>
</evidence>
<feature type="chain" id="PRO_5039138727" description="Lysosomal Pro-X carboxypeptidase" evidence="18">
    <location>
        <begin position="27"/>
        <end position="472"/>
    </location>
</feature>
<evidence type="ECO:0000256" key="5">
    <source>
        <dbReference type="ARBA" id="ARBA00022670"/>
    </source>
</evidence>
<keyword evidence="4" id="KW-0121">Carboxypeptidase</keyword>
<evidence type="ECO:0000256" key="17">
    <source>
        <dbReference type="ARBA" id="ARBA00076608"/>
    </source>
</evidence>